<dbReference type="PANTHER" id="PTHR43132">
    <property type="entry name" value="ARSENICAL RESISTANCE OPERON REPRESSOR ARSR-RELATED"/>
    <property type="match status" value="1"/>
</dbReference>
<dbReference type="NCBIfam" id="NF033788">
    <property type="entry name" value="HTH_metalloreg"/>
    <property type="match status" value="1"/>
</dbReference>
<dbReference type="SUPFAM" id="SSF46785">
    <property type="entry name" value="Winged helix' DNA-binding domain"/>
    <property type="match status" value="1"/>
</dbReference>
<dbReference type="InterPro" id="IPR036388">
    <property type="entry name" value="WH-like_DNA-bd_sf"/>
</dbReference>
<dbReference type="PRINTS" id="PR00778">
    <property type="entry name" value="HTHARSR"/>
</dbReference>
<dbReference type="SMART" id="SM00418">
    <property type="entry name" value="HTH_ARSR"/>
    <property type="match status" value="1"/>
</dbReference>
<sequence length="98" mass="11356">MPLKMNFDQVDAVSSQLKVLANPDRLKILCVLMEHAFNVQEIEERTQIHQPTLSQQLTILRNANLVGTERIGKYIYYRCVDEKVLKLIQTLHALYCAK</sequence>
<dbReference type="PROSITE" id="PS50987">
    <property type="entry name" value="HTH_ARSR_2"/>
    <property type="match status" value="1"/>
</dbReference>
<evidence type="ECO:0000313" key="5">
    <source>
        <dbReference type="EMBL" id="MQW91398.1"/>
    </source>
</evidence>
<keyword evidence="7" id="KW-1185">Reference proteome</keyword>
<organism evidence="5 8">
    <name type="scientific">Acinetobacter wanghuae</name>
    <dbReference type="NCBI Taxonomy" id="2662362"/>
    <lineage>
        <taxon>Bacteria</taxon>
        <taxon>Pseudomonadati</taxon>
        <taxon>Pseudomonadota</taxon>
        <taxon>Gammaproteobacteria</taxon>
        <taxon>Moraxellales</taxon>
        <taxon>Moraxellaceae</taxon>
        <taxon>Acinetobacter</taxon>
    </lineage>
</organism>
<gene>
    <name evidence="6" type="ORF">GFH30_10040</name>
    <name evidence="5" type="ORF">GHJ48_03110</name>
</gene>
<dbReference type="Proteomes" id="UP000480556">
    <property type="component" value="Unassembled WGS sequence"/>
</dbReference>
<keyword evidence="3" id="KW-0804">Transcription</keyword>
<evidence type="ECO:0000256" key="3">
    <source>
        <dbReference type="ARBA" id="ARBA00023163"/>
    </source>
</evidence>
<evidence type="ECO:0000313" key="6">
    <source>
        <dbReference type="EMBL" id="QGA11698.1"/>
    </source>
</evidence>
<accession>A0A5Q0P7Q4</accession>
<reference evidence="7 8" key="1">
    <citation type="submission" date="2019-10" db="EMBL/GenBank/DDBJ databases">
        <authorList>
            <person name="Dong K."/>
        </authorList>
    </citation>
    <scope>NUCLEOTIDE SEQUENCE [LARGE SCALE GENOMIC DNA]</scope>
    <source>
        <strain evidence="6">Dk386</strain>
        <strain evidence="7">dk386</strain>
        <strain evidence="8">dk771</strain>
        <strain evidence="5">Dk771</strain>
    </source>
</reference>
<dbReference type="Proteomes" id="UP000327478">
    <property type="component" value="Chromosome"/>
</dbReference>
<dbReference type="RefSeq" id="WP_153372272.1">
    <property type="nucleotide sequence ID" value="NZ_CP045650.1"/>
</dbReference>
<keyword evidence="1" id="KW-0805">Transcription regulation</keyword>
<protein>
    <submittedName>
        <fullName evidence="5">Metalloregulator ArsR/SmtB family transcription factor</fullName>
    </submittedName>
</protein>
<dbReference type="GO" id="GO:0003677">
    <property type="term" value="F:DNA binding"/>
    <property type="evidence" value="ECO:0007669"/>
    <property type="project" value="UniProtKB-KW"/>
</dbReference>
<dbReference type="AlphaFoldDB" id="A0A5Q0P7Q4"/>
<dbReference type="PANTHER" id="PTHR43132:SF2">
    <property type="entry name" value="ARSENICAL RESISTANCE OPERON REPRESSOR ARSR-RELATED"/>
    <property type="match status" value="1"/>
</dbReference>
<dbReference type="CDD" id="cd00090">
    <property type="entry name" value="HTH_ARSR"/>
    <property type="match status" value="1"/>
</dbReference>
<feature type="domain" description="HTH arsR-type" evidence="4">
    <location>
        <begin position="5"/>
        <end position="98"/>
    </location>
</feature>
<name>A0A5Q0P7Q4_9GAMM</name>
<dbReference type="InterPro" id="IPR011991">
    <property type="entry name" value="ArsR-like_HTH"/>
</dbReference>
<evidence type="ECO:0000313" key="8">
    <source>
        <dbReference type="Proteomes" id="UP000480556"/>
    </source>
</evidence>
<proteinExistence type="predicted"/>
<dbReference type="Gene3D" id="1.10.10.10">
    <property type="entry name" value="Winged helix-like DNA-binding domain superfamily/Winged helix DNA-binding domain"/>
    <property type="match status" value="1"/>
</dbReference>
<evidence type="ECO:0000256" key="2">
    <source>
        <dbReference type="ARBA" id="ARBA00023125"/>
    </source>
</evidence>
<dbReference type="EMBL" id="CP045650">
    <property type="protein sequence ID" value="QGA11698.1"/>
    <property type="molecule type" value="Genomic_DNA"/>
</dbReference>
<evidence type="ECO:0000313" key="7">
    <source>
        <dbReference type="Proteomes" id="UP000327478"/>
    </source>
</evidence>
<dbReference type="InterPro" id="IPR036390">
    <property type="entry name" value="WH_DNA-bd_sf"/>
</dbReference>
<evidence type="ECO:0000259" key="4">
    <source>
        <dbReference type="PROSITE" id="PS50987"/>
    </source>
</evidence>
<evidence type="ECO:0000256" key="1">
    <source>
        <dbReference type="ARBA" id="ARBA00023015"/>
    </source>
</evidence>
<dbReference type="InterPro" id="IPR001845">
    <property type="entry name" value="HTH_ArsR_DNA-bd_dom"/>
</dbReference>
<dbReference type="InterPro" id="IPR051011">
    <property type="entry name" value="Metal_resp_trans_reg"/>
</dbReference>
<keyword evidence="2" id="KW-0238">DNA-binding</keyword>
<dbReference type="EMBL" id="WITK01000003">
    <property type="protein sequence ID" value="MQW91398.1"/>
    <property type="molecule type" value="Genomic_DNA"/>
</dbReference>
<dbReference type="GO" id="GO:0003700">
    <property type="term" value="F:DNA-binding transcription factor activity"/>
    <property type="evidence" value="ECO:0007669"/>
    <property type="project" value="InterPro"/>
</dbReference>
<dbReference type="Pfam" id="PF01022">
    <property type="entry name" value="HTH_5"/>
    <property type="match status" value="1"/>
</dbReference>